<gene>
    <name evidence="3" type="primary">LOC112921365</name>
</gene>
<evidence type="ECO:0000256" key="1">
    <source>
        <dbReference type="SAM" id="MobiDB-lite"/>
    </source>
</evidence>
<feature type="region of interest" description="Disordered" evidence="1">
    <location>
        <begin position="35"/>
        <end position="88"/>
    </location>
</feature>
<accession>A0A3Q7SIZ0</accession>
<keyword evidence="2" id="KW-1185">Reference proteome</keyword>
<feature type="compositionally biased region" description="Basic and acidic residues" evidence="1">
    <location>
        <begin position="260"/>
        <end position="280"/>
    </location>
</feature>
<feature type="region of interest" description="Disordered" evidence="1">
    <location>
        <begin position="229"/>
        <end position="280"/>
    </location>
</feature>
<reference key="1">
    <citation type="submission" date="2019-01" db="UniProtKB">
        <authorList>
            <consortium name="RefSeq"/>
        </authorList>
    </citation>
    <scope>IDENTIFICATION</scope>
</reference>
<evidence type="ECO:0000313" key="3">
    <source>
        <dbReference type="RefSeq" id="XP_025856348.1"/>
    </source>
</evidence>
<proteinExistence type="predicted"/>
<dbReference type="KEGG" id="vvp:112921365"/>
<reference evidence="3" key="2">
    <citation type="submission" date="2025-08" db="UniProtKB">
        <authorList>
            <consortium name="RefSeq"/>
        </authorList>
    </citation>
    <scope>IDENTIFICATION</scope>
    <source>
        <tissue evidence="3">Cell line</tissue>
    </source>
</reference>
<feature type="region of interest" description="Disordered" evidence="1">
    <location>
        <begin position="179"/>
        <end position="203"/>
    </location>
</feature>
<organism evidence="2 3">
    <name type="scientific">Vulpes vulpes</name>
    <name type="common">Red fox</name>
    <dbReference type="NCBI Taxonomy" id="9627"/>
    <lineage>
        <taxon>Eukaryota</taxon>
        <taxon>Metazoa</taxon>
        <taxon>Chordata</taxon>
        <taxon>Craniata</taxon>
        <taxon>Vertebrata</taxon>
        <taxon>Euteleostomi</taxon>
        <taxon>Mammalia</taxon>
        <taxon>Eutheria</taxon>
        <taxon>Laurasiatheria</taxon>
        <taxon>Carnivora</taxon>
        <taxon>Caniformia</taxon>
        <taxon>Canidae</taxon>
        <taxon>Vulpes</taxon>
    </lineage>
</organism>
<dbReference type="Proteomes" id="UP001652641">
    <property type="component" value="Chromosome 6"/>
</dbReference>
<feature type="compositionally biased region" description="Basic and acidic residues" evidence="1">
    <location>
        <begin position="35"/>
        <end position="65"/>
    </location>
</feature>
<dbReference type="AlphaFoldDB" id="A0A3Q7SIZ0"/>
<feature type="compositionally biased region" description="Polar residues" evidence="1">
    <location>
        <begin position="194"/>
        <end position="203"/>
    </location>
</feature>
<evidence type="ECO:0000313" key="2">
    <source>
        <dbReference type="Proteomes" id="UP001652641"/>
    </source>
</evidence>
<dbReference type="GeneID" id="112921365"/>
<name>A0A3Q7SIZ0_VULVU</name>
<dbReference type="RefSeq" id="XP_025856348.1">
    <property type="nucleotide sequence ID" value="XM_026000563.2"/>
</dbReference>
<protein>
    <submittedName>
        <fullName evidence="3">Uncharacterized protein</fullName>
    </submittedName>
</protein>
<sequence length="300" mass="33110">MEPPTLREKRVIFWQDRALALGQQRVEFQALLEQGREETSRLSRKDGMKRGKELEGHTERPEVRGHTQRSKSSPNTHPGSVLRSGLPRSSADSQYWSFSPLSQARGQCRACIFSSQSGSEPLFVQVWAGGGGLPAASPRLALDFLTKEAGGSPRGFPLPGENSLLPYIHAYISGTDKSSLFGNKPRRPAGSPWPSRTRTASGWERTLTTQNSFTNGLVLSFSSRGPQISLPESSAHSDLAGSTVPQEAGGRLLRRRAGRRSRDPKGRGHPEFPTRQRKKDECCHCTLDLGSLRTALERRR</sequence>